<dbReference type="RefSeq" id="WP_265687544.1">
    <property type="nucleotide sequence ID" value="NZ_JAKRRX010000047.1"/>
</dbReference>
<dbReference type="EMBL" id="JAKRRX010000047">
    <property type="protein sequence ID" value="MCW8334152.1"/>
    <property type="molecule type" value="Genomic_DNA"/>
</dbReference>
<accession>A0A9X3HSC8</accession>
<dbReference type="Proteomes" id="UP001155586">
    <property type="component" value="Unassembled WGS sequence"/>
</dbReference>
<gene>
    <name evidence="2" type="ORF">MD483_09980</name>
</gene>
<dbReference type="AlphaFoldDB" id="A0A9X3HSC8"/>
<feature type="compositionally biased region" description="Polar residues" evidence="1">
    <location>
        <begin position="31"/>
        <end position="41"/>
    </location>
</feature>
<evidence type="ECO:0000313" key="3">
    <source>
        <dbReference type="Proteomes" id="UP001155586"/>
    </source>
</evidence>
<protein>
    <submittedName>
        <fullName evidence="2">Uncharacterized protein</fullName>
    </submittedName>
</protein>
<comment type="caution">
    <text evidence="2">The sequence shown here is derived from an EMBL/GenBank/DDBJ whole genome shotgun (WGS) entry which is preliminary data.</text>
</comment>
<sequence length="54" mass="6282">MKRFFPSSVMLTPFLVKYYDETNDDQPAAENEQTQQESLVNPEQKDATLEQELS</sequence>
<evidence type="ECO:0000313" key="2">
    <source>
        <dbReference type="EMBL" id="MCW8334152.1"/>
    </source>
</evidence>
<evidence type="ECO:0000256" key="1">
    <source>
        <dbReference type="SAM" id="MobiDB-lite"/>
    </source>
</evidence>
<proteinExistence type="predicted"/>
<feature type="region of interest" description="Disordered" evidence="1">
    <location>
        <begin position="22"/>
        <end position="54"/>
    </location>
</feature>
<organism evidence="2 3">
    <name type="scientific">Vibrio paucivorans</name>
    <dbReference type="NCBI Taxonomy" id="2829489"/>
    <lineage>
        <taxon>Bacteria</taxon>
        <taxon>Pseudomonadati</taxon>
        <taxon>Pseudomonadota</taxon>
        <taxon>Gammaproteobacteria</taxon>
        <taxon>Vibrionales</taxon>
        <taxon>Vibrionaceae</taxon>
        <taxon>Vibrio</taxon>
    </lineage>
</organism>
<reference evidence="2" key="1">
    <citation type="submission" date="2022-02" db="EMBL/GenBank/DDBJ databases">
        <title>Vibrio sp. nov., a new bacterium isolated from Bohai sea, China.</title>
        <authorList>
            <person name="Yuan Y."/>
        </authorList>
    </citation>
    <scope>NUCLEOTIDE SEQUENCE</scope>
    <source>
        <strain evidence="2">DBSS07</strain>
    </source>
</reference>
<keyword evidence="3" id="KW-1185">Reference proteome</keyword>
<name>A0A9X3HSC8_9VIBR</name>